<keyword evidence="1" id="KW-0472">Membrane</keyword>
<dbReference type="OrthoDB" id="40898at2157"/>
<keyword evidence="1" id="KW-1133">Transmembrane helix</keyword>
<keyword evidence="1" id="KW-0812">Transmembrane</keyword>
<name>A0A6A9QM71_SULME</name>
<accession>A0A6A9QM71</accession>
<feature type="transmembrane region" description="Helical" evidence="1">
    <location>
        <begin position="51"/>
        <end position="68"/>
    </location>
</feature>
<dbReference type="RefSeq" id="WP_054838406.1">
    <property type="nucleotide sequence ID" value="NZ_BBBY01000008.1"/>
</dbReference>
<dbReference type="AlphaFoldDB" id="A0A6A9QM71"/>
<evidence type="ECO:0000256" key="1">
    <source>
        <dbReference type="SAM" id="Phobius"/>
    </source>
</evidence>
<feature type="transmembrane region" description="Helical" evidence="1">
    <location>
        <begin position="20"/>
        <end position="39"/>
    </location>
</feature>
<comment type="caution">
    <text evidence="2">The sequence shown here is derived from an EMBL/GenBank/DDBJ whole genome shotgun (WGS) entry which is preliminary data.</text>
</comment>
<organism evidence="2 3">
    <name type="scientific">Sulfuracidifex metallicus DSM 6482 = JCM 9184</name>
    <dbReference type="NCBI Taxonomy" id="523847"/>
    <lineage>
        <taxon>Archaea</taxon>
        <taxon>Thermoproteota</taxon>
        <taxon>Thermoprotei</taxon>
        <taxon>Sulfolobales</taxon>
        <taxon>Sulfolobaceae</taxon>
        <taxon>Sulfuracidifex</taxon>
    </lineage>
</organism>
<reference evidence="2 3" key="1">
    <citation type="submission" date="2019-10" db="EMBL/GenBank/DDBJ databases">
        <title>Sequencing and Assembly of Multiple Reported Metal-Biooxidizing Members of the Extremely Thermoacidophilic Archaeal Family Sulfolobaceae.</title>
        <authorList>
            <person name="Counts J.A."/>
            <person name="Kelly R.M."/>
        </authorList>
    </citation>
    <scope>NUCLEOTIDE SEQUENCE [LARGE SCALE GENOMIC DNA]</scope>
    <source>
        <strain evidence="2 3">DSM 6482</strain>
    </source>
</reference>
<evidence type="ECO:0000313" key="2">
    <source>
        <dbReference type="EMBL" id="MUN29410.1"/>
    </source>
</evidence>
<feature type="transmembrane region" description="Helical" evidence="1">
    <location>
        <begin position="74"/>
        <end position="98"/>
    </location>
</feature>
<proteinExistence type="predicted"/>
<protein>
    <submittedName>
        <fullName evidence="2">Uncharacterized protein</fullName>
    </submittedName>
</protein>
<evidence type="ECO:0000313" key="3">
    <source>
        <dbReference type="Proteomes" id="UP000470772"/>
    </source>
</evidence>
<dbReference type="Proteomes" id="UP000470772">
    <property type="component" value="Unassembled WGS sequence"/>
</dbReference>
<keyword evidence="3" id="KW-1185">Reference proteome</keyword>
<sequence length="180" mass="20316">MLPFGQDKKKEELFTLALPLISWWIPIMGPAITGFLIGLNLDRKEAMKFSVIDSMIGSGLTTLVYYLLRSIISYPAFVVIIVLNILGSVLCITVSLFISKNMTRTIVTNNRLEADFYVNNVNEVEEKLKNYIDPAQCSPPKYGLSENKIEVIRRCGNMNLSYEITEEGSNLYKVHLVIST</sequence>
<gene>
    <name evidence="2" type="ORF">GC250_08165</name>
</gene>
<dbReference type="EMBL" id="WGGD01000005">
    <property type="protein sequence ID" value="MUN29410.1"/>
    <property type="molecule type" value="Genomic_DNA"/>
</dbReference>